<keyword evidence="6" id="KW-0863">Zinc-finger</keyword>
<feature type="domain" description="ZAD" evidence="11">
    <location>
        <begin position="77"/>
        <end position="149"/>
    </location>
</feature>
<dbReference type="SUPFAM" id="SSF48464">
    <property type="entry name" value="ENTH/VHS domain"/>
    <property type="match status" value="1"/>
</dbReference>
<dbReference type="CDD" id="cd16990">
    <property type="entry name" value="ENTH_Epsin"/>
    <property type="match status" value="1"/>
</dbReference>
<feature type="compositionally biased region" description="Basic and acidic residues" evidence="8">
    <location>
        <begin position="1165"/>
        <end position="1181"/>
    </location>
</feature>
<evidence type="ECO:0000259" key="11">
    <source>
        <dbReference type="PROSITE" id="PS51915"/>
    </source>
</evidence>
<dbReference type="SMART" id="SM00273">
    <property type="entry name" value="ENTH"/>
    <property type="match status" value="1"/>
</dbReference>
<dbReference type="Gene3D" id="3.30.160.60">
    <property type="entry name" value="Classic Zinc Finger"/>
    <property type="match status" value="8"/>
</dbReference>
<feature type="domain" description="ENTH" evidence="10">
    <location>
        <begin position="963"/>
        <end position="1094"/>
    </location>
</feature>
<dbReference type="Pfam" id="PF07776">
    <property type="entry name" value="zf-AD"/>
    <property type="match status" value="1"/>
</dbReference>
<keyword evidence="3" id="KW-0963">Cytoplasm</keyword>
<dbReference type="SMART" id="SM00868">
    <property type="entry name" value="zf-AD"/>
    <property type="match status" value="1"/>
</dbReference>
<evidence type="ECO:0000313" key="12">
    <source>
        <dbReference type="Proteomes" id="UP000694924"/>
    </source>
</evidence>
<sequence length="1518" mass="171097">MLKNCSITAFVSCFDVYDLKLQVSNLCFIVYRTLFLINEWCWTRILRRSSVLFEEMELSDDGRDIKNFEDARINVNEDCRICLQKSNEVCQLFPNSKGFSQKLMAIAGVQVEEGDGLPSVICFDCSQLLDISYNFQSQIQKTDTKLREILKLGSCTTKDTKNELKVEDHFSDIIADAILQRKITNNLDNDNKDGEDDHSGNNECSSNIHESSIEIDVKNFTNNEHDFSSEIINDNIDSNDKCNSVIELENKQELYKVVEDIKLPKNCENITDKLNSVTCHTSNLITEITCIKEEISCEETVSESNKSIDQSTVRQEQIFQLERKNELEKLNYNTLMKSSSKIINIQEERKSTYNCSDDEEKPLISRTTRQKCTQCVKSFSTRLALQRHMTVHKHKAELRYVCYICDKQFSSITKLKCHINSRHHDVRFNNKKKERENSDNKDVHLKARDLDNNCNNSMDNTKTEKKNYKFICKVCSKQFTYQKSFLTHAKSHPEYNPEDLNDFSSETGTQLNEIKNKSVQKQNESDDGNNDDIDDIDNDDDNDNDNLPMESPQCTQCGKLFATKRNLKRHISTHSGLKHNCSTCGKVFSRIDKLKDHEQSKHKEYELFGNSEEENEADTDNENKVNDGSNERKKGRHNRPHKCALCPKAFAQQQSLANHIERHKRTKDSQKRFLCEVCSKCFAQSGSLVAHMRTHTGIKPYVCNVCGRAFTKSTYLQLHSRTHSGEKPYICQYCSKAFARANTLARHITMHTGEAKYHCQICTKSFRRLTSLNEHTYTHTGQRPYACKICTKRYNNAGSLYAHTKKCKAQQLTNNSTTTYTVAMDNTLQQSSGPTSQVLIYSQRKLLEDATVGQITPTPQYMIANVHNQKALSTNIMQPFTVEDSNKGSSFITEQSNLIILSILGFYSDLEILGVFYISGQHVVSSTPAAKLDMPTMAMQKMRRQGQDVMQMNLAGIRRDIVNLAHNYSSAQKAVRKATSNDPWGPSSTLMAEIADLTYNVVAFTEIMQMLWKRLNDHGKNWRHVYKALVLLEYLIKTGTEKVAQQCKENIFAIQTLKDFQHMEGHKDQGINVREKAKQLVALLKDDERLKNERARALKAKERFAQTVSGFGSDGLDTMSPVSSDFQDWEPCNLTESASRPELEAARPQTVGEEELQLQLALAMSREEAEQEEQRRRSDDVRLQLALSQSQQDFKAPQTEKQSHMLDLLDVNLGEASSSSAQNDPWSIPVTAPPPRPQSLDLSQFRKCKTQNDPWSIPTTSNNSPAIDPWAPVTSQKQAVINDPWKAPTPSPSAIVTPRSADPWSPAPTANELEASKIEVRQDKIISSSPTFNNPTLTENISFTAQSPQNIGFNLPNPTNVAFGTMSNGFKDPGSTFSNFPSQTHGSSATSPLSELDEFDVISQRNKLGSGSQTTNNGTTLSSDPFDLGGIGESLPQSTGAIKKTPQSFLGENSALVNLDNLVSTSTIKTVTPTPTVPVSYSANPFATTTAPSHAPTNQIRQDPWAVNTNAKANPFLS</sequence>
<keyword evidence="12" id="KW-1185">Reference proteome</keyword>
<feature type="compositionally biased region" description="Acidic residues" evidence="8">
    <location>
        <begin position="525"/>
        <end position="544"/>
    </location>
</feature>
<dbReference type="SMART" id="SM00355">
    <property type="entry name" value="ZnF_C2H2"/>
    <property type="match status" value="11"/>
</dbReference>
<dbReference type="Gene3D" id="1.25.40.90">
    <property type="match status" value="1"/>
</dbReference>
<dbReference type="InterPro" id="IPR012934">
    <property type="entry name" value="Znf_AD"/>
</dbReference>
<keyword evidence="4" id="KW-0597">Phosphoprotein</keyword>
<proteinExistence type="inferred from homology"/>
<comment type="subcellular location">
    <subcellularLocation>
        <location evidence="1">Cytoplasm</location>
    </subcellularLocation>
</comment>
<keyword evidence="5" id="KW-0446">Lipid-binding</keyword>
<feature type="region of interest" description="Disordered" evidence="8">
    <location>
        <begin position="186"/>
        <end position="205"/>
    </location>
</feature>
<dbReference type="PROSITE" id="PS50942">
    <property type="entry name" value="ENTH"/>
    <property type="match status" value="1"/>
</dbReference>
<dbReference type="GeneID" id="107071629"/>
<protein>
    <submittedName>
        <fullName evidence="13">Uncharacterized protein LOC107071629 isoform X1</fullName>
    </submittedName>
</protein>
<feature type="compositionally biased region" description="Polar residues" evidence="8">
    <location>
        <begin position="1216"/>
        <end position="1225"/>
    </location>
</feature>
<dbReference type="Pfam" id="PF13912">
    <property type="entry name" value="zf-C2H2_6"/>
    <property type="match status" value="3"/>
</dbReference>
<feature type="region of interest" description="Disordered" evidence="8">
    <location>
        <begin position="1216"/>
        <end position="1238"/>
    </location>
</feature>
<dbReference type="Pfam" id="PF00096">
    <property type="entry name" value="zf-C2H2"/>
    <property type="match status" value="6"/>
</dbReference>
<name>A0ABM1J1C5_POLDO</name>
<feature type="domain" description="C2H2-type" evidence="9">
    <location>
        <begin position="400"/>
        <end position="428"/>
    </location>
</feature>
<accession>A0ABM1J1C5</accession>
<dbReference type="SUPFAM" id="SSF57667">
    <property type="entry name" value="beta-beta-alpha zinc fingers"/>
    <property type="match status" value="7"/>
</dbReference>
<feature type="compositionally biased region" description="Acidic residues" evidence="8">
    <location>
        <begin position="611"/>
        <end position="620"/>
    </location>
</feature>
<dbReference type="PROSITE" id="PS50157">
    <property type="entry name" value="ZINC_FINGER_C2H2_2"/>
    <property type="match status" value="10"/>
</dbReference>
<evidence type="ECO:0000256" key="7">
    <source>
        <dbReference type="PROSITE-ProRule" id="PRU01263"/>
    </source>
</evidence>
<feature type="domain" description="C2H2-type" evidence="9">
    <location>
        <begin position="370"/>
        <end position="397"/>
    </location>
</feature>
<dbReference type="PANTHER" id="PTHR12276">
    <property type="entry name" value="EPSIN/ENT-RELATED"/>
    <property type="match status" value="1"/>
</dbReference>
<organism evidence="12 13">
    <name type="scientific">Polistes dominula</name>
    <name type="common">European paper wasp</name>
    <name type="synonym">Vespa dominula</name>
    <dbReference type="NCBI Taxonomy" id="743375"/>
    <lineage>
        <taxon>Eukaryota</taxon>
        <taxon>Metazoa</taxon>
        <taxon>Ecdysozoa</taxon>
        <taxon>Arthropoda</taxon>
        <taxon>Hexapoda</taxon>
        <taxon>Insecta</taxon>
        <taxon>Pterygota</taxon>
        <taxon>Neoptera</taxon>
        <taxon>Endopterygota</taxon>
        <taxon>Hymenoptera</taxon>
        <taxon>Apocrita</taxon>
        <taxon>Aculeata</taxon>
        <taxon>Vespoidea</taxon>
        <taxon>Vespidae</taxon>
        <taxon>Polistinae</taxon>
        <taxon>Polistini</taxon>
        <taxon>Polistes</taxon>
    </lineage>
</organism>
<reference evidence="13" key="1">
    <citation type="submission" date="2025-08" db="UniProtKB">
        <authorList>
            <consortium name="RefSeq"/>
        </authorList>
    </citation>
    <scope>IDENTIFICATION</scope>
    <source>
        <tissue evidence="13">Whole body</tissue>
    </source>
</reference>
<feature type="compositionally biased region" description="Basic and acidic residues" evidence="8">
    <location>
        <begin position="621"/>
        <end position="632"/>
    </location>
</feature>
<feature type="region of interest" description="Disordered" evidence="8">
    <location>
        <begin position="1122"/>
        <end position="1154"/>
    </location>
</feature>
<feature type="domain" description="C2H2-type" evidence="9">
    <location>
        <begin position="701"/>
        <end position="728"/>
    </location>
</feature>
<feature type="domain" description="C2H2-type" evidence="9">
    <location>
        <begin position="470"/>
        <end position="497"/>
    </location>
</feature>
<feature type="domain" description="C2H2-type" evidence="9">
    <location>
        <begin position="757"/>
        <end position="784"/>
    </location>
</feature>
<feature type="binding site" evidence="7">
    <location>
        <position position="122"/>
    </location>
    <ligand>
        <name>Zn(2+)</name>
        <dbReference type="ChEBI" id="CHEBI:29105"/>
    </ligand>
</feature>
<feature type="domain" description="C2H2-type" evidence="9">
    <location>
        <begin position="552"/>
        <end position="579"/>
    </location>
</feature>
<dbReference type="PROSITE" id="PS50330">
    <property type="entry name" value="UIM"/>
    <property type="match status" value="2"/>
</dbReference>
<feature type="domain" description="C2H2-type" evidence="9">
    <location>
        <begin position="579"/>
        <end position="607"/>
    </location>
</feature>
<keyword evidence="7" id="KW-0479">Metal-binding</keyword>
<dbReference type="InterPro" id="IPR008942">
    <property type="entry name" value="ENTH_VHS"/>
</dbReference>
<evidence type="ECO:0000256" key="2">
    <source>
        <dbReference type="ARBA" id="ARBA00010130"/>
    </source>
</evidence>
<comment type="similarity">
    <text evidence="2">Belongs to the epsin family.</text>
</comment>
<evidence type="ECO:0000256" key="6">
    <source>
        <dbReference type="PROSITE-ProRule" id="PRU00042"/>
    </source>
</evidence>
<feature type="domain" description="C2H2-type" evidence="9">
    <location>
        <begin position="673"/>
        <end position="700"/>
    </location>
</feature>
<evidence type="ECO:0000256" key="5">
    <source>
        <dbReference type="ARBA" id="ARBA00023121"/>
    </source>
</evidence>
<feature type="binding site" evidence="7">
    <location>
        <position position="79"/>
    </location>
    <ligand>
        <name>Zn(2+)</name>
        <dbReference type="ChEBI" id="CHEBI:29105"/>
    </ligand>
</feature>
<evidence type="ECO:0000256" key="4">
    <source>
        <dbReference type="ARBA" id="ARBA00022553"/>
    </source>
</evidence>
<evidence type="ECO:0000259" key="9">
    <source>
        <dbReference type="PROSITE" id="PS50157"/>
    </source>
</evidence>
<dbReference type="InterPro" id="IPR013087">
    <property type="entry name" value="Znf_C2H2_type"/>
</dbReference>
<feature type="region of interest" description="Disordered" evidence="8">
    <location>
        <begin position="1284"/>
        <end position="1309"/>
    </location>
</feature>
<feature type="region of interest" description="Disordered" evidence="8">
    <location>
        <begin position="600"/>
        <end position="639"/>
    </location>
</feature>
<dbReference type="InterPro" id="IPR013809">
    <property type="entry name" value="ENTH"/>
</dbReference>
<dbReference type="Proteomes" id="UP000694924">
    <property type="component" value="Unplaced"/>
</dbReference>
<dbReference type="Pfam" id="PF01417">
    <property type="entry name" value="ENTH"/>
    <property type="match status" value="1"/>
</dbReference>
<dbReference type="SMART" id="SM00726">
    <property type="entry name" value="UIM"/>
    <property type="match status" value="2"/>
</dbReference>
<evidence type="ECO:0000256" key="1">
    <source>
        <dbReference type="ARBA" id="ARBA00004496"/>
    </source>
</evidence>
<keyword evidence="7" id="KW-0862">Zinc</keyword>
<dbReference type="RefSeq" id="XP_015186262.1">
    <property type="nucleotide sequence ID" value="XM_015330776.1"/>
</dbReference>
<evidence type="ECO:0000259" key="10">
    <source>
        <dbReference type="PROSITE" id="PS50942"/>
    </source>
</evidence>
<feature type="compositionally biased region" description="Basic and acidic residues" evidence="8">
    <location>
        <begin position="189"/>
        <end position="200"/>
    </location>
</feature>
<feature type="region of interest" description="Disordered" evidence="8">
    <location>
        <begin position="1162"/>
        <end position="1181"/>
    </location>
</feature>
<dbReference type="Gene3D" id="3.40.1800.20">
    <property type="match status" value="1"/>
</dbReference>
<feature type="domain" description="C2H2-type" evidence="9">
    <location>
        <begin position="729"/>
        <end position="756"/>
    </location>
</feature>
<dbReference type="PROSITE" id="PS00028">
    <property type="entry name" value="ZINC_FINGER_C2H2_1"/>
    <property type="match status" value="10"/>
</dbReference>
<feature type="binding site" evidence="7">
    <location>
        <position position="82"/>
    </location>
    <ligand>
        <name>Zn(2+)</name>
        <dbReference type="ChEBI" id="CHEBI:29105"/>
    </ligand>
</feature>
<dbReference type="PROSITE" id="PS51915">
    <property type="entry name" value="ZAD"/>
    <property type="match status" value="1"/>
</dbReference>
<evidence type="ECO:0000313" key="13">
    <source>
        <dbReference type="RefSeq" id="XP_015186262.1"/>
    </source>
</evidence>
<gene>
    <name evidence="13" type="primary">LOC107071629</name>
</gene>
<feature type="domain" description="C2H2-type" evidence="9">
    <location>
        <begin position="641"/>
        <end position="668"/>
    </location>
</feature>
<feature type="binding site" evidence="7">
    <location>
        <position position="125"/>
    </location>
    <ligand>
        <name>Zn(2+)</name>
        <dbReference type="ChEBI" id="CHEBI:29105"/>
    </ligand>
</feature>
<dbReference type="SUPFAM" id="SSF57716">
    <property type="entry name" value="Glucocorticoid receptor-like (DNA-binding domain)"/>
    <property type="match status" value="1"/>
</dbReference>
<dbReference type="PANTHER" id="PTHR12276:SF115">
    <property type="entry name" value="FI19443P1"/>
    <property type="match status" value="1"/>
</dbReference>
<evidence type="ECO:0000256" key="3">
    <source>
        <dbReference type="ARBA" id="ARBA00022490"/>
    </source>
</evidence>
<evidence type="ECO:0000256" key="8">
    <source>
        <dbReference type="SAM" id="MobiDB-lite"/>
    </source>
</evidence>
<dbReference type="InterPro" id="IPR036236">
    <property type="entry name" value="Znf_C2H2_sf"/>
</dbReference>
<feature type="region of interest" description="Disordered" evidence="8">
    <location>
        <begin position="517"/>
        <end position="553"/>
    </location>
</feature>
<dbReference type="InterPro" id="IPR003903">
    <property type="entry name" value="UIM_dom"/>
</dbReference>